<dbReference type="Proteomes" id="UP001596142">
    <property type="component" value="Unassembled WGS sequence"/>
</dbReference>
<proteinExistence type="predicted"/>
<dbReference type="SMART" id="SM00257">
    <property type="entry name" value="LysM"/>
    <property type="match status" value="1"/>
</dbReference>
<dbReference type="PROSITE" id="PS51782">
    <property type="entry name" value="LYSM"/>
    <property type="match status" value="1"/>
</dbReference>
<dbReference type="Pfam" id="PF01476">
    <property type="entry name" value="LysM"/>
    <property type="match status" value="1"/>
</dbReference>
<name>A0ABW0YNB6_9BACI</name>
<dbReference type="Gene3D" id="1.10.10.2520">
    <property type="entry name" value="Cell wall hydrolase SleB, domain 1"/>
    <property type="match status" value="1"/>
</dbReference>
<gene>
    <name evidence="3" type="ORF">ACFPU1_09065</name>
</gene>
<dbReference type="Gene3D" id="3.10.350.10">
    <property type="entry name" value="LysM domain"/>
    <property type="match status" value="1"/>
</dbReference>
<protein>
    <submittedName>
        <fullName evidence="3">Cell wall hydrolase</fullName>
    </submittedName>
</protein>
<feature type="domain" description="LysM" evidence="2">
    <location>
        <begin position="26"/>
        <end position="69"/>
    </location>
</feature>
<comment type="caution">
    <text evidence="3">The sequence shown here is derived from an EMBL/GenBank/DDBJ whole genome shotgun (WGS) entry which is preliminary data.</text>
</comment>
<evidence type="ECO:0000313" key="3">
    <source>
        <dbReference type="EMBL" id="MFC5712931.1"/>
    </source>
</evidence>
<feature type="compositionally biased region" description="Polar residues" evidence="1">
    <location>
        <begin position="70"/>
        <end position="89"/>
    </location>
</feature>
<evidence type="ECO:0000313" key="4">
    <source>
        <dbReference type="Proteomes" id="UP001596142"/>
    </source>
</evidence>
<dbReference type="InterPro" id="IPR011105">
    <property type="entry name" value="Cell_wall_hydrolase_SleB"/>
</dbReference>
<accession>A0ABW0YNB6</accession>
<dbReference type="InterPro" id="IPR018392">
    <property type="entry name" value="LysM"/>
</dbReference>
<dbReference type="EMBL" id="JBHSOZ010000003">
    <property type="protein sequence ID" value="MFC5712931.1"/>
    <property type="molecule type" value="Genomic_DNA"/>
</dbReference>
<dbReference type="GO" id="GO:0016787">
    <property type="term" value="F:hydrolase activity"/>
    <property type="evidence" value="ECO:0007669"/>
    <property type="project" value="UniProtKB-KW"/>
</dbReference>
<reference evidence="4" key="1">
    <citation type="journal article" date="2019" name="Int. J. Syst. Evol. Microbiol.">
        <title>The Global Catalogue of Microorganisms (GCM) 10K type strain sequencing project: providing services to taxonomists for standard genome sequencing and annotation.</title>
        <authorList>
            <consortium name="The Broad Institute Genomics Platform"/>
            <consortium name="The Broad Institute Genome Sequencing Center for Infectious Disease"/>
            <person name="Wu L."/>
            <person name="Ma J."/>
        </authorList>
    </citation>
    <scope>NUCLEOTIDE SEQUENCE [LARGE SCALE GENOMIC DNA]</scope>
    <source>
        <strain evidence="4">CECT 7184</strain>
    </source>
</reference>
<evidence type="ECO:0000259" key="2">
    <source>
        <dbReference type="PROSITE" id="PS51782"/>
    </source>
</evidence>
<dbReference type="InterPro" id="IPR042047">
    <property type="entry name" value="SleB_dom1"/>
</dbReference>
<feature type="region of interest" description="Disordered" evidence="1">
    <location>
        <begin position="70"/>
        <end position="94"/>
    </location>
</feature>
<keyword evidence="4" id="KW-1185">Reference proteome</keyword>
<evidence type="ECO:0000256" key="1">
    <source>
        <dbReference type="SAM" id="MobiDB-lite"/>
    </source>
</evidence>
<dbReference type="Gene3D" id="6.20.240.60">
    <property type="match status" value="1"/>
</dbReference>
<dbReference type="Pfam" id="PF07486">
    <property type="entry name" value="Hydrolase_2"/>
    <property type="match status" value="1"/>
</dbReference>
<dbReference type="SUPFAM" id="SSF54106">
    <property type="entry name" value="LysM domain"/>
    <property type="match status" value="1"/>
</dbReference>
<organism evidence="3 4">
    <name type="scientific">Thalassorhabdus alkalitolerans</name>
    <dbReference type="NCBI Taxonomy" id="2282697"/>
    <lineage>
        <taxon>Bacteria</taxon>
        <taxon>Bacillati</taxon>
        <taxon>Bacillota</taxon>
        <taxon>Bacilli</taxon>
        <taxon>Bacillales</taxon>
        <taxon>Bacillaceae</taxon>
        <taxon>Thalassorhabdus</taxon>
    </lineage>
</organism>
<dbReference type="InterPro" id="IPR036779">
    <property type="entry name" value="LysM_dom_sf"/>
</dbReference>
<dbReference type="CDD" id="cd00118">
    <property type="entry name" value="LysM"/>
    <property type="match status" value="1"/>
</dbReference>
<keyword evidence="3" id="KW-0378">Hydrolase</keyword>
<sequence length="206" mass="22359">MRKWVGALSVSMAVIIFGANETEASSSHTVQSGDTLWSIANNHDVSVEEIKNTNNKSESMIHVGESLQIPSTDNEQDHSPSANEYSGTASEEDKRLLSQLVTAEATGEPYEGQVAVAEVVLNRVESSKFPNTIQGVIHEQGQFTPVQNGSINQVPTDTAERAVEEALNNSGQGHGSLFFYNPQTATNLWNATREETKTIGNHVFSK</sequence>
<dbReference type="RefSeq" id="WP_054636336.1">
    <property type="nucleotide sequence ID" value="NZ_JBHSOZ010000003.1"/>
</dbReference>